<evidence type="ECO:0000313" key="2">
    <source>
        <dbReference type="EMBL" id="MFB2898480.1"/>
    </source>
</evidence>
<feature type="non-terminal residue" evidence="2">
    <location>
        <position position="1"/>
    </location>
</feature>
<accession>A0ABV4Y3A9</accession>
<evidence type="ECO:0000256" key="1">
    <source>
        <dbReference type="SAM" id="Phobius"/>
    </source>
</evidence>
<proteinExistence type="predicted"/>
<keyword evidence="3" id="KW-1185">Reference proteome</keyword>
<comment type="caution">
    <text evidence="2">The sequence shown here is derived from an EMBL/GenBank/DDBJ whole genome shotgun (WGS) entry which is preliminary data.</text>
</comment>
<keyword evidence="1" id="KW-0472">Membrane</keyword>
<keyword evidence="1" id="KW-0812">Transmembrane</keyword>
<sequence length="91" mass="10121">FFVLGGGFTPPQIFLLFCWGWGYAPALVFTLFTSTYLHGDTVTAQSPSEGQETTFVVELPLLKDDKVEKWQSKGGNPLKNRLFVGYQTLDG</sequence>
<gene>
    <name evidence="2" type="ORF">ACE1CI_36650</name>
</gene>
<feature type="transmembrane region" description="Helical" evidence="1">
    <location>
        <begin position="12"/>
        <end position="32"/>
    </location>
</feature>
<dbReference type="EMBL" id="JBHFNR010000293">
    <property type="protein sequence ID" value="MFB2898480.1"/>
    <property type="molecule type" value="Genomic_DNA"/>
</dbReference>
<dbReference type="Proteomes" id="UP001576784">
    <property type="component" value="Unassembled WGS sequence"/>
</dbReference>
<evidence type="ECO:0000313" key="3">
    <source>
        <dbReference type="Proteomes" id="UP001576784"/>
    </source>
</evidence>
<reference evidence="2 3" key="1">
    <citation type="submission" date="2024-09" db="EMBL/GenBank/DDBJ databases">
        <title>Floridaenema gen nov. (Aerosakkonemataceae, Aerosakkonematales ord. nov., Cyanobacteria) from benthic tropical and subtropical fresh waters, with the description of four new species.</title>
        <authorList>
            <person name="Moretto J.A."/>
            <person name="Berthold D.E."/>
            <person name="Lefler F.W."/>
            <person name="Huang I.-S."/>
            <person name="Laughinghouse H. IV."/>
        </authorList>
    </citation>
    <scope>NUCLEOTIDE SEQUENCE [LARGE SCALE GENOMIC DNA]</scope>
    <source>
        <strain evidence="2 3">BLCC-F50</strain>
    </source>
</reference>
<protein>
    <submittedName>
        <fullName evidence="2">Uncharacterized protein</fullName>
    </submittedName>
</protein>
<dbReference type="RefSeq" id="WP_413268082.1">
    <property type="nucleotide sequence ID" value="NZ_JBHFNR010000293.1"/>
</dbReference>
<name>A0ABV4Y3A9_9CYAN</name>
<keyword evidence="1" id="KW-1133">Transmembrane helix</keyword>
<organism evidence="2 3">
    <name type="scientific">Floridaenema flaviceps BLCC-F50</name>
    <dbReference type="NCBI Taxonomy" id="3153642"/>
    <lineage>
        <taxon>Bacteria</taxon>
        <taxon>Bacillati</taxon>
        <taxon>Cyanobacteriota</taxon>
        <taxon>Cyanophyceae</taxon>
        <taxon>Oscillatoriophycideae</taxon>
        <taxon>Aerosakkonematales</taxon>
        <taxon>Aerosakkonemataceae</taxon>
        <taxon>Floridanema</taxon>
        <taxon>Floridanema flaviceps</taxon>
    </lineage>
</organism>